<gene>
    <name evidence="1" type="ORF">QAD02_003640</name>
</gene>
<reference evidence="1" key="1">
    <citation type="submission" date="2023-04" db="EMBL/GenBank/DDBJ databases">
        <title>A chromosome-level genome assembly of the parasitoid wasp Eretmocerus hayati.</title>
        <authorList>
            <person name="Zhong Y."/>
            <person name="Liu S."/>
            <person name="Liu Y."/>
        </authorList>
    </citation>
    <scope>NUCLEOTIDE SEQUENCE</scope>
    <source>
        <strain evidence="1">ZJU_SS_LIU_2023</strain>
    </source>
</reference>
<keyword evidence="2" id="KW-1185">Reference proteome</keyword>
<dbReference type="EMBL" id="CM056743">
    <property type="protein sequence ID" value="KAJ8672381.1"/>
    <property type="molecule type" value="Genomic_DNA"/>
</dbReference>
<comment type="caution">
    <text evidence="1">The sequence shown here is derived from an EMBL/GenBank/DDBJ whole genome shotgun (WGS) entry which is preliminary data.</text>
</comment>
<sequence length="144" mass="16186">MNCKDTAWTERVVARSRVLVMPKKEVVQTSSSSSNSFNQALFLIKKLPVSGEFRATAQNALRALKPILYQLKLANDLLGSDSDDDCPLVASTEVHSEVRREAKDGDLQIEHLAKDPMTAMMMMKLENHSIRNISTYPSSVRFWS</sequence>
<proteinExistence type="predicted"/>
<protein>
    <submittedName>
        <fullName evidence="1">Uncharacterized protein</fullName>
    </submittedName>
</protein>
<accession>A0ACC2NMM3</accession>
<evidence type="ECO:0000313" key="2">
    <source>
        <dbReference type="Proteomes" id="UP001239111"/>
    </source>
</evidence>
<organism evidence="1 2">
    <name type="scientific">Eretmocerus hayati</name>
    <dbReference type="NCBI Taxonomy" id="131215"/>
    <lineage>
        <taxon>Eukaryota</taxon>
        <taxon>Metazoa</taxon>
        <taxon>Ecdysozoa</taxon>
        <taxon>Arthropoda</taxon>
        <taxon>Hexapoda</taxon>
        <taxon>Insecta</taxon>
        <taxon>Pterygota</taxon>
        <taxon>Neoptera</taxon>
        <taxon>Endopterygota</taxon>
        <taxon>Hymenoptera</taxon>
        <taxon>Apocrita</taxon>
        <taxon>Proctotrupomorpha</taxon>
        <taxon>Chalcidoidea</taxon>
        <taxon>Aphelinidae</taxon>
        <taxon>Aphelininae</taxon>
        <taxon>Eretmocerus</taxon>
    </lineage>
</organism>
<dbReference type="Proteomes" id="UP001239111">
    <property type="component" value="Chromosome 3"/>
</dbReference>
<name>A0ACC2NMM3_9HYME</name>
<evidence type="ECO:0000313" key="1">
    <source>
        <dbReference type="EMBL" id="KAJ8672381.1"/>
    </source>
</evidence>